<feature type="compositionally biased region" description="Polar residues" evidence="2">
    <location>
        <begin position="686"/>
        <end position="696"/>
    </location>
</feature>
<proteinExistence type="inferred from homology"/>
<feature type="compositionally biased region" description="Basic and acidic residues" evidence="2">
    <location>
        <begin position="483"/>
        <end position="499"/>
    </location>
</feature>
<feature type="compositionally biased region" description="Basic and acidic residues" evidence="2">
    <location>
        <begin position="419"/>
        <end position="450"/>
    </location>
</feature>
<accession>A0A086JKW2</accession>
<evidence type="ECO:0000256" key="2">
    <source>
        <dbReference type="SAM" id="MobiDB-lite"/>
    </source>
</evidence>
<evidence type="ECO:0000313" key="4">
    <source>
        <dbReference type="Proteomes" id="UP000028828"/>
    </source>
</evidence>
<feature type="compositionally biased region" description="Low complexity" evidence="2">
    <location>
        <begin position="102"/>
        <end position="115"/>
    </location>
</feature>
<feature type="region of interest" description="Disordered" evidence="2">
    <location>
        <begin position="382"/>
        <end position="761"/>
    </location>
</feature>
<dbReference type="Proteomes" id="UP000028828">
    <property type="component" value="Unassembled WGS sequence"/>
</dbReference>
<feature type="region of interest" description="Disordered" evidence="2">
    <location>
        <begin position="1"/>
        <end position="38"/>
    </location>
</feature>
<dbReference type="EMBL" id="AEYI02001824">
    <property type="protein sequence ID" value="KFG32780.1"/>
    <property type="molecule type" value="Genomic_DNA"/>
</dbReference>
<dbReference type="PANTHER" id="PTHR16487:SF0">
    <property type="entry name" value="PROTEIN PHOSPHATASE 4 REGULATORY SUBUNIT 2-RELATED"/>
    <property type="match status" value="1"/>
</dbReference>
<feature type="compositionally biased region" description="Basic and acidic residues" evidence="2">
    <location>
        <begin position="383"/>
        <end position="409"/>
    </location>
</feature>
<gene>
    <name evidence="3" type="ORF">TGP89_265440</name>
</gene>
<feature type="compositionally biased region" description="Basic and acidic residues" evidence="2">
    <location>
        <begin position="704"/>
        <end position="761"/>
    </location>
</feature>
<dbReference type="PANTHER" id="PTHR16487">
    <property type="entry name" value="PPP4R2-RELATED PROTEIN"/>
    <property type="match status" value="1"/>
</dbReference>
<name>A0A086JKW2_TOXGO</name>
<dbReference type="InterPro" id="IPR015267">
    <property type="entry name" value="PPP4R2"/>
</dbReference>
<dbReference type="GO" id="GO:0005737">
    <property type="term" value="C:cytoplasm"/>
    <property type="evidence" value="ECO:0007669"/>
    <property type="project" value="TreeGrafter"/>
</dbReference>
<sequence>MEQFDGEALKSSSPGPAHAADNGEPAPSAPPGVTGTPPVEKLCTEATIYRLTVQRIVDFVNIYYSVKASVAAPASGPKDAEDAKDGKARHAEIDADTASVASPSGSSPDGTPTSSLGATQSEKPCACHCACCLNSRGADGCAVTQSQSGLPRQKTTTKLVDVPQEGIDVLKEIARTGQCRYPWSIVKMVIAAKMEQVFTDLAKSRVKRRLAFDWTTARNLCCCQVMQLRRPPVTVQRLCEVLLRPTYANTEKLFFAVRKLLLVRGCLHEPVEIPAFVQLSSIPGIRYAEMKVSDLAAPAFWVQNPRVGLHARQGCEGARAASPELRGNTPSHENAELSRGGPAVAGESLCESSNSQACCSVCCCCRDWLADIDDCDPAASLGEDARRSGRHSEGDAELSNVRRDSRDSENGVSTLPLVRAEDTGREADRRRDDDRDERPETHGRDERGGEAEDGEGGEDIEGEREGEGGDMECAPEEMEAGDSDPREGSEGTAREERRGSPRLSSEDEESSSDRNCARASGEEEGEEASSPPAVAAHAASEEGGEENSLKGDSAMYGGSRAAAGEEETSEERLGDNCMSLDSGVNADTRETEKRKARSGRSGSTEDASFSAVCLEDAEESSSGNEASGTRREKASGGGREAHSARVPRHPRAAIRDSRDSSAAVLERSEETVETQETEARARVSQVGKQTCSQSPGEASEELSEEKRASRCKRQGREDAEGKRITSEARKRKEESGERSHAEGEDVFEDRRPVKHARCEDV</sequence>
<dbReference type="VEuPathDB" id="ToxoDB:TGP89_265440"/>
<dbReference type="GO" id="GO:0019888">
    <property type="term" value="F:protein phosphatase regulator activity"/>
    <property type="evidence" value="ECO:0007669"/>
    <property type="project" value="InterPro"/>
</dbReference>
<dbReference type="AlphaFoldDB" id="A0A086JKW2"/>
<protein>
    <submittedName>
        <fullName evidence="3">PPP4R2</fullName>
    </submittedName>
</protein>
<feature type="compositionally biased region" description="Low complexity" evidence="2">
    <location>
        <begin position="528"/>
        <end position="538"/>
    </location>
</feature>
<evidence type="ECO:0000313" key="3">
    <source>
        <dbReference type="EMBL" id="KFG32780.1"/>
    </source>
</evidence>
<dbReference type="Pfam" id="PF09184">
    <property type="entry name" value="PPP4R2"/>
    <property type="match status" value="1"/>
</dbReference>
<dbReference type="GO" id="GO:0030289">
    <property type="term" value="C:protein phosphatase 4 complex"/>
    <property type="evidence" value="ECO:0007669"/>
    <property type="project" value="InterPro"/>
</dbReference>
<organism evidence="3 4">
    <name type="scientific">Toxoplasma gondii p89</name>
    <dbReference type="NCBI Taxonomy" id="943119"/>
    <lineage>
        <taxon>Eukaryota</taxon>
        <taxon>Sar</taxon>
        <taxon>Alveolata</taxon>
        <taxon>Apicomplexa</taxon>
        <taxon>Conoidasida</taxon>
        <taxon>Coccidia</taxon>
        <taxon>Eucoccidiorida</taxon>
        <taxon>Eimeriorina</taxon>
        <taxon>Sarcocystidae</taxon>
        <taxon>Toxoplasma</taxon>
    </lineage>
</organism>
<dbReference type="OrthoDB" id="341898at2759"/>
<comment type="caution">
    <text evidence="3">The sequence shown here is derived from an EMBL/GenBank/DDBJ whole genome shotgun (WGS) entry which is preliminary data.</text>
</comment>
<feature type="compositionally biased region" description="Basic and acidic residues" evidence="2">
    <location>
        <begin position="628"/>
        <end position="643"/>
    </location>
</feature>
<feature type="compositionally biased region" description="Acidic residues" evidence="2">
    <location>
        <begin position="451"/>
        <end position="482"/>
    </location>
</feature>
<reference evidence="3 4" key="1">
    <citation type="submission" date="2014-03" db="EMBL/GenBank/DDBJ databases">
        <authorList>
            <person name="Sibley D."/>
            <person name="Venepally P."/>
            <person name="Karamycheva S."/>
            <person name="Hadjithomas M."/>
            <person name="Khan A."/>
            <person name="Brunk B."/>
            <person name="Roos D."/>
            <person name="Caler E."/>
            <person name="Lorenzi H."/>
        </authorList>
    </citation>
    <scope>NUCLEOTIDE SEQUENCE [LARGE SCALE GENOMIC DNA]</scope>
    <source>
        <strain evidence="4">p89</strain>
    </source>
</reference>
<feature type="region of interest" description="Disordered" evidence="2">
    <location>
        <begin position="71"/>
        <end position="117"/>
    </location>
</feature>
<feature type="compositionally biased region" description="Basic and acidic residues" evidence="2">
    <location>
        <begin position="78"/>
        <end position="93"/>
    </location>
</feature>
<evidence type="ECO:0000256" key="1">
    <source>
        <dbReference type="ARBA" id="ARBA00009207"/>
    </source>
</evidence>
<dbReference type="GO" id="GO:0005634">
    <property type="term" value="C:nucleus"/>
    <property type="evidence" value="ECO:0007669"/>
    <property type="project" value="TreeGrafter"/>
</dbReference>
<feature type="region of interest" description="Disordered" evidence="2">
    <location>
        <begin position="319"/>
        <end position="346"/>
    </location>
</feature>
<comment type="similarity">
    <text evidence="1">Belongs to the PPP4R2 family.</text>
</comment>